<evidence type="ECO:0000256" key="3">
    <source>
        <dbReference type="ARBA" id="ARBA00022741"/>
    </source>
</evidence>
<dbReference type="RefSeq" id="WP_119883941.1">
    <property type="nucleotide sequence ID" value="NZ_CP032418.1"/>
</dbReference>
<dbReference type="InterPro" id="IPR027417">
    <property type="entry name" value="P-loop_NTPase"/>
</dbReference>
<evidence type="ECO:0000256" key="2">
    <source>
        <dbReference type="ARBA" id="ARBA00022448"/>
    </source>
</evidence>
<sequence>MTEPLLKVEGLKKYFPIKKGLLAREAGHVKAVDDVSFEVYEGETLGIVGESGCGKSTTGRMLMRLLDPTEGKVTFNGRVLTEASKEEMRKARREIQMVFQDPYASLNPRHTIGKILEEPLIVHGIGDAKERKKKVYELLEIVGLSSYHAKRYPHQFSGGQRQRIGIARALMTNPKLIIADEPVSALDVSIQSQVLNLMQDLQKDLKLTYIFIAHDLGVVRHISDRVGVMYLGKMVELASSEGLYDKPLHPYTKALLSAVPVPDPNFTREQIIIKGDIPSPSNPPSGCTFHTRCPFKMDVCTQVVPKLEEVESGHSVACHLYNGEMQQ</sequence>
<feature type="domain" description="ABC transporter" evidence="5">
    <location>
        <begin position="6"/>
        <end position="256"/>
    </location>
</feature>
<keyword evidence="7" id="KW-1185">Reference proteome</keyword>
<gene>
    <name evidence="6" type="ORF">D3873_10305</name>
</gene>
<dbReference type="GO" id="GO:0005524">
    <property type="term" value="F:ATP binding"/>
    <property type="evidence" value="ECO:0007669"/>
    <property type="project" value="UniProtKB-KW"/>
</dbReference>
<evidence type="ECO:0000259" key="5">
    <source>
        <dbReference type="PROSITE" id="PS50893"/>
    </source>
</evidence>
<accession>A0A385YUI9</accession>
<keyword evidence="4 6" id="KW-0067">ATP-binding</keyword>
<name>A0A385YUI9_9BACL</name>
<dbReference type="GO" id="GO:0015833">
    <property type="term" value="P:peptide transport"/>
    <property type="evidence" value="ECO:0007669"/>
    <property type="project" value="InterPro"/>
</dbReference>
<dbReference type="Pfam" id="PF00005">
    <property type="entry name" value="ABC_tran"/>
    <property type="match status" value="1"/>
</dbReference>
<dbReference type="KEGG" id="paek:D3873_10305"/>
<reference evidence="7" key="1">
    <citation type="submission" date="2018-09" db="EMBL/GenBank/DDBJ databases">
        <authorList>
            <person name="Zhu H."/>
        </authorList>
    </citation>
    <scope>NUCLEOTIDE SEQUENCE [LARGE SCALE GENOMIC DNA]</scope>
    <source>
        <strain evidence="7">K2R23-3</strain>
    </source>
</reference>
<dbReference type="InterPro" id="IPR017871">
    <property type="entry name" value="ABC_transporter-like_CS"/>
</dbReference>
<dbReference type="GO" id="GO:0055085">
    <property type="term" value="P:transmembrane transport"/>
    <property type="evidence" value="ECO:0007669"/>
    <property type="project" value="UniProtKB-ARBA"/>
</dbReference>
<dbReference type="SUPFAM" id="SSF52540">
    <property type="entry name" value="P-loop containing nucleoside triphosphate hydrolases"/>
    <property type="match status" value="1"/>
</dbReference>
<dbReference type="NCBIfam" id="NF008453">
    <property type="entry name" value="PRK11308.1"/>
    <property type="match status" value="1"/>
</dbReference>
<dbReference type="Pfam" id="PF08352">
    <property type="entry name" value="oligo_HPY"/>
    <property type="match status" value="1"/>
</dbReference>
<dbReference type="InterPro" id="IPR050319">
    <property type="entry name" value="ABC_transp_ATP-bind"/>
</dbReference>
<dbReference type="PROSITE" id="PS50893">
    <property type="entry name" value="ABC_TRANSPORTER_2"/>
    <property type="match status" value="1"/>
</dbReference>
<dbReference type="GO" id="GO:0016887">
    <property type="term" value="F:ATP hydrolysis activity"/>
    <property type="evidence" value="ECO:0007669"/>
    <property type="project" value="InterPro"/>
</dbReference>
<dbReference type="PANTHER" id="PTHR43776">
    <property type="entry name" value="TRANSPORT ATP-BINDING PROTEIN"/>
    <property type="match status" value="1"/>
</dbReference>
<evidence type="ECO:0000313" key="7">
    <source>
        <dbReference type="Proteomes" id="UP000265725"/>
    </source>
</evidence>
<dbReference type="OrthoDB" id="9802264at2"/>
<dbReference type="NCBIfam" id="TIGR01727">
    <property type="entry name" value="oligo_HPY"/>
    <property type="match status" value="1"/>
</dbReference>
<dbReference type="Gene3D" id="3.40.50.300">
    <property type="entry name" value="P-loop containing nucleotide triphosphate hydrolases"/>
    <property type="match status" value="1"/>
</dbReference>
<dbReference type="PROSITE" id="PS00211">
    <property type="entry name" value="ABC_TRANSPORTER_1"/>
    <property type="match status" value="1"/>
</dbReference>
<dbReference type="InterPro" id="IPR003593">
    <property type="entry name" value="AAA+_ATPase"/>
</dbReference>
<organism evidence="6 7">
    <name type="scientific">Paenisporosarcina cavernae</name>
    <dbReference type="NCBI Taxonomy" id="2320858"/>
    <lineage>
        <taxon>Bacteria</taxon>
        <taxon>Bacillati</taxon>
        <taxon>Bacillota</taxon>
        <taxon>Bacilli</taxon>
        <taxon>Bacillales</taxon>
        <taxon>Caryophanaceae</taxon>
        <taxon>Paenisporosarcina</taxon>
    </lineage>
</organism>
<evidence type="ECO:0000256" key="1">
    <source>
        <dbReference type="ARBA" id="ARBA00005417"/>
    </source>
</evidence>
<evidence type="ECO:0000313" key="6">
    <source>
        <dbReference type="EMBL" id="AYC30224.1"/>
    </source>
</evidence>
<dbReference type="InterPro" id="IPR013563">
    <property type="entry name" value="Oligopep_ABC_C"/>
</dbReference>
<proteinExistence type="inferred from homology"/>
<keyword evidence="2" id="KW-0813">Transport</keyword>
<evidence type="ECO:0000256" key="4">
    <source>
        <dbReference type="ARBA" id="ARBA00022840"/>
    </source>
</evidence>
<dbReference type="Proteomes" id="UP000265725">
    <property type="component" value="Chromosome"/>
</dbReference>
<dbReference type="AlphaFoldDB" id="A0A385YUI9"/>
<comment type="similarity">
    <text evidence="1">Belongs to the ABC transporter superfamily.</text>
</comment>
<keyword evidence="3" id="KW-0547">Nucleotide-binding</keyword>
<dbReference type="FunFam" id="3.40.50.300:FF:000016">
    <property type="entry name" value="Oligopeptide ABC transporter ATP-binding component"/>
    <property type="match status" value="1"/>
</dbReference>
<dbReference type="CDD" id="cd03257">
    <property type="entry name" value="ABC_NikE_OppD_transporters"/>
    <property type="match status" value="1"/>
</dbReference>
<dbReference type="SMART" id="SM00382">
    <property type="entry name" value="AAA"/>
    <property type="match status" value="1"/>
</dbReference>
<dbReference type="EMBL" id="CP032418">
    <property type="protein sequence ID" value="AYC30224.1"/>
    <property type="molecule type" value="Genomic_DNA"/>
</dbReference>
<dbReference type="InterPro" id="IPR003439">
    <property type="entry name" value="ABC_transporter-like_ATP-bd"/>
</dbReference>
<protein>
    <submittedName>
        <fullName evidence="6">Dipeptide ABC transporter ATP-binding protein</fullName>
    </submittedName>
</protein>